<geneLocation type="plasmid" evidence="3 4">
    <name>unnamed1</name>
</geneLocation>
<accession>A0A2L1UXX5</accession>
<dbReference type="Gene3D" id="3.40.50.1980">
    <property type="entry name" value="Nitrogenase molybdenum iron protein domain"/>
    <property type="match status" value="2"/>
</dbReference>
<keyword evidence="4" id="KW-1185">Reference proteome</keyword>
<protein>
    <submittedName>
        <fullName evidence="3">Iron ABC transporter substrate-binding protein</fullName>
    </submittedName>
</protein>
<dbReference type="PROSITE" id="PS50983">
    <property type="entry name" value="FE_B12_PBP"/>
    <property type="match status" value="1"/>
</dbReference>
<evidence type="ECO:0000259" key="2">
    <source>
        <dbReference type="PROSITE" id="PS50983"/>
    </source>
</evidence>
<dbReference type="Proteomes" id="UP000239197">
    <property type="component" value="Plasmid unnamed1"/>
</dbReference>
<feature type="domain" description="Fe/B12 periplasmic-binding" evidence="2">
    <location>
        <begin position="48"/>
        <end position="344"/>
    </location>
</feature>
<evidence type="ECO:0000313" key="4">
    <source>
        <dbReference type="Proteomes" id="UP000239197"/>
    </source>
</evidence>
<dbReference type="KEGG" id="rox:BV494_23225"/>
<dbReference type="InterPro" id="IPR050902">
    <property type="entry name" value="ABC_Transporter_SBP"/>
</dbReference>
<keyword evidence="1" id="KW-0732">Signal</keyword>
<dbReference type="Pfam" id="PF01497">
    <property type="entry name" value="Peripla_BP_2"/>
    <property type="match status" value="1"/>
</dbReference>
<dbReference type="AlphaFoldDB" id="A0A2L1UXX5"/>
<keyword evidence="3" id="KW-0614">Plasmid</keyword>
<dbReference type="SUPFAM" id="SSF53807">
    <property type="entry name" value="Helical backbone' metal receptor"/>
    <property type="match status" value="1"/>
</dbReference>
<dbReference type="InterPro" id="IPR002491">
    <property type="entry name" value="ABC_transptr_periplasmic_BD"/>
</dbReference>
<gene>
    <name evidence="3" type="ORF">BV494_23225</name>
</gene>
<reference evidence="4" key="1">
    <citation type="submission" date="2017-01" db="EMBL/GenBank/DDBJ databases">
        <title>Genome sequence of Rouxiella sp. ERMR1:05.</title>
        <authorList>
            <person name="Kumar R."/>
            <person name="Singh D."/>
            <person name="Kumar S."/>
        </authorList>
    </citation>
    <scope>NUCLEOTIDE SEQUENCE [LARGE SCALE GENOMIC DNA]</scope>
    <source>
        <strain evidence="4">ERMR1:05</strain>
        <plasmid evidence="4">unnamed1</plasmid>
    </source>
</reference>
<name>A0A2L1UXX5_9GAMM</name>
<dbReference type="RefSeq" id="WP_104925143.1">
    <property type="nucleotide sequence ID" value="NZ_CP019063.1"/>
</dbReference>
<dbReference type="PANTHER" id="PTHR30535">
    <property type="entry name" value="VITAMIN B12-BINDING PROTEIN"/>
    <property type="match status" value="1"/>
</dbReference>
<organism evidence="3 4">
    <name type="scientific">Rahnella sikkimica</name>
    <dbReference type="NCBI Taxonomy" id="1805933"/>
    <lineage>
        <taxon>Bacteria</taxon>
        <taxon>Pseudomonadati</taxon>
        <taxon>Pseudomonadota</taxon>
        <taxon>Gammaproteobacteria</taxon>
        <taxon>Enterobacterales</taxon>
        <taxon>Yersiniaceae</taxon>
        <taxon>Rahnella</taxon>
    </lineage>
</organism>
<dbReference type="OrthoDB" id="9775594at2"/>
<sequence length="372" mass="40910">MTTHSCKLRLLACALSFATLAASTSAVAEIKTLTDVIGREVKVDLPAKRVVVGFYFEDYMSVGGEKAYDHVVGISREAWEGWVPANWNLHVAHRPSLKNIPDVGEVEAQSFSVEKVLSLNPDLVVLADWQFKSLGGDVQRIEKQGIPVVVIDYNAQTVERHVASTRVLGTLTGQEARAKEMAELYASSLKNVADRIAASGKPKPKVYVEFGNKGPEEYSFTYGKNMWGAMATAAGGDNIAAPFVEWWGPINPEQVLASKPDAIFISGRENNKNPAALPMGVGISKTEARAKLKGFENRRGWIELPAIQKGQLFGVYQGASRTISDFAMVQYMAKQLYPEQFKDLDPLANYLNFYKKYLPVTPEGTFVVGLKD</sequence>
<evidence type="ECO:0000313" key="3">
    <source>
        <dbReference type="EMBL" id="AVF37806.1"/>
    </source>
</evidence>
<feature type="signal peptide" evidence="1">
    <location>
        <begin position="1"/>
        <end position="28"/>
    </location>
</feature>
<evidence type="ECO:0000256" key="1">
    <source>
        <dbReference type="SAM" id="SignalP"/>
    </source>
</evidence>
<feature type="chain" id="PRO_5014817797" evidence="1">
    <location>
        <begin position="29"/>
        <end position="372"/>
    </location>
</feature>
<proteinExistence type="predicted"/>
<dbReference type="PANTHER" id="PTHR30535:SF34">
    <property type="entry name" value="MOLYBDATE-BINDING PROTEIN MOLA"/>
    <property type="match status" value="1"/>
</dbReference>
<dbReference type="EMBL" id="CP019063">
    <property type="protein sequence ID" value="AVF37806.1"/>
    <property type="molecule type" value="Genomic_DNA"/>
</dbReference>